<proteinExistence type="predicted"/>
<dbReference type="AlphaFoldDB" id="A0A7C2ULD2"/>
<dbReference type="InterPro" id="IPR033412">
    <property type="entry name" value="PFOR_II"/>
</dbReference>
<feature type="non-terminal residue" evidence="7">
    <location>
        <position position="1"/>
    </location>
</feature>
<dbReference type="Proteomes" id="UP000885664">
    <property type="component" value="Unassembled WGS sequence"/>
</dbReference>
<feature type="domain" description="Pyruvate:ferredoxin oxidoreductase core" evidence="6">
    <location>
        <begin position="284"/>
        <end position="362"/>
    </location>
</feature>
<dbReference type="InterPro" id="IPR002880">
    <property type="entry name" value="Pyrv_Fd/Flavodoxin_OxRdtase_N"/>
</dbReference>
<dbReference type="Pfam" id="PF01855">
    <property type="entry name" value="POR_N"/>
    <property type="match status" value="1"/>
</dbReference>
<dbReference type="EMBL" id="DSFE01000066">
    <property type="protein sequence ID" value="HEU97809.1"/>
    <property type="molecule type" value="Genomic_DNA"/>
</dbReference>
<evidence type="ECO:0000256" key="2">
    <source>
        <dbReference type="ARBA" id="ARBA00012691"/>
    </source>
</evidence>
<dbReference type="InterPro" id="IPR050722">
    <property type="entry name" value="Pyruvate:ferred/Flavod_OxRd"/>
</dbReference>
<dbReference type="CDD" id="cd07034">
    <property type="entry name" value="TPP_PYR_PFOR_IOR-alpha_like"/>
    <property type="match status" value="1"/>
</dbReference>
<comment type="catalytic activity">
    <reaction evidence="4">
        <text>a 2-oxocarboxylate + 2 oxidized [2Fe-2S]-[ferredoxin] + CoA = an acyl-CoA + 2 reduced [2Fe-2S]-[ferredoxin] + CO2 + H(+)</text>
        <dbReference type="Rhea" id="RHEA:42316"/>
        <dbReference type="Rhea" id="RHEA-COMP:10000"/>
        <dbReference type="Rhea" id="RHEA-COMP:10001"/>
        <dbReference type="ChEBI" id="CHEBI:15378"/>
        <dbReference type="ChEBI" id="CHEBI:16526"/>
        <dbReference type="ChEBI" id="CHEBI:33737"/>
        <dbReference type="ChEBI" id="CHEBI:33738"/>
        <dbReference type="ChEBI" id="CHEBI:35179"/>
        <dbReference type="ChEBI" id="CHEBI:57287"/>
        <dbReference type="ChEBI" id="CHEBI:58342"/>
        <dbReference type="EC" id="1.2.7.11"/>
    </reaction>
</comment>
<evidence type="ECO:0000259" key="6">
    <source>
        <dbReference type="Pfam" id="PF17147"/>
    </source>
</evidence>
<dbReference type="EC" id="1.2.7.11" evidence="2"/>
<dbReference type="PANTHER" id="PTHR32154">
    <property type="entry name" value="PYRUVATE-FLAVODOXIN OXIDOREDUCTASE-RELATED"/>
    <property type="match status" value="1"/>
</dbReference>
<accession>A0A7C2ULD2</accession>
<organism evidence="7">
    <name type="scientific">Fervidicoccus fontis</name>
    <dbReference type="NCBI Taxonomy" id="683846"/>
    <lineage>
        <taxon>Archaea</taxon>
        <taxon>Thermoproteota</taxon>
        <taxon>Thermoprotei</taxon>
        <taxon>Fervidicoccales</taxon>
        <taxon>Fervidicoccaceae</taxon>
        <taxon>Fervidicoccus</taxon>
    </lineage>
</organism>
<dbReference type="SUPFAM" id="SSF52518">
    <property type="entry name" value="Thiamin diphosphate-binding fold (THDP-binding)"/>
    <property type="match status" value="1"/>
</dbReference>
<gene>
    <name evidence="7" type="ORF">ENO36_03015</name>
</gene>
<dbReference type="GO" id="GO:0018491">
    <property type="term" value="F:2-oxobutyrate synthase activity"/>
    <property type="evidence" value="ECO:0007669"/>
    <property type="project" value="UniProtKB-ARBA"/>
</dbReference>
<dbReference type="PANTHER" id="PTHR32154:SF16">
    <property type="entry name" value="PYRUVATE FLAVODOXIN_FERREDOXIN OXIDOREDUCTASE DOMAIN PROTEIN"/>
    <property type="match status" value="1"/>
</dbReference>
<comment type="subunit">
    <text evidence="1">Heterodimer composed of an alpha and a beta subunit.</text>
</comment>
<dbReference type="Pfam" id="PF17147">
    <property type="entry name" value="PFOR_II"/>
    <property type="match status" value="1"/>
</dbReference>
<evidence type="ECO:0000256" key="3">
    <source>
        <dbReference type="ARBA" id="ARBA00023002"/>
    </source>
</evidence>
<keyword evidence="3" id="KW-0560">Oxidoreductase</keyword>
<comment type="caution">
    <text evidence="7">The sequence shown here is derived from an EMBL/GenBank/DDBJ whole genome shotgun (WGS) entry which is preliminary data.</text>
</comment>
<dbReference type="Gene3D" id="3.40.50.970">
    <property type="match status" value="1"/>
</dbReference>
<name>A0A7C2ULD2_9CREN</name>
<evidence type="ECO:0000256" key="4">
    <source>
        <dbReference type="ARBA" id="ARBA00048893"/>
    </source>
</evidence>
<dbReference type="SUPFAM" id="SSF52922">
    <property type="entry name" value="TK C-terminal domain-like"/>
    <property type="match status" value="1"/>
</dbReference>
<evidence type="ECO:0000259" key="5">
    <source>
        <dbReference type="Pfam" id="PF01855"/>
    </source>
</evidence>
<dbReference type="InterPro" id="IPR009014">
    <property type="entry name" value="Transketo_C/PFOR_II"/>
</dbReference>
<dbReference type="GO" id="GO:0019164">
    <property type="term" value="F:pyruvate synthase activity"/>
    <property type="evidence" value="ECO:0007669"/>
    <property type="project" value="UniProtKB-ARBA"/>
</dbReference>
<protein>
    <recommendedName>
        <fullName evidence="2">2-oxoacid oxidoreductase (ferredoxin)</fullName>
        <ecNumber evidence="2">1.2.7.11</ecNumber>
    </recommendedName>
</protein>
<evidence type="ECO:0000313" key="7">
    <source>
        <dbReference type="EMBL" id="HEU97809.1"/>
    </source>
</evidence>
<dbReference type="InterPro" id="IPR029061">
    <property type="entry name" value="THDP-binding"/>
</dbReference>
<dbReference type="GO" id="GO:0006979">
    <property type="term" value="P:response to oxidative stress"/>
    <property type="evidence" value="ECO:0007669"/>
    <property type="project" value="TreeGrafter"/>
</dbReference>
<dbReference type="FunFam" id="3.40.50.970:FF:000022">
    <property type="entry name" value="2-oxoglutarate ferredoxin oxidoreductase alpha subunit"/>
    <property type="match status" value="1"/>
</dbReference>
<feature type="domain" description="Pyruvate flavodoxin/ferredoxin oxidoreductase pyrimidine binding" evidence="5">
    <location>
        <begin position="17"/>
        <end position="256"/>
    </location>
</feature>
<dbReference type="Gene3D" id="3.40.50.920">
    <property type="match status" value="1"/>
</dbReference>
<sequence>SKKMLVLTGNEAVAIGKIIGGLRYQSYYPITPAADESEILEKFGLQEVQGKIFGPILVMQTEDEISAIASAIGASLSGARSSTATSGPGFDLMVEAISWAGMNEVPVVITFYQRGGPSTGLPTRGGQSDLMAAIFSGHGEFARVVLASGDHEEAMYDAADAFNIAERFQVPVIHLLDKFLANTTASIPIPKLDEFKVDRGIRYKGTGDYKRFDLSSQISPRAFIGERGAFIWYTGDEHDERGHISEETENRIRMYNKRMEKIKLIEEEVPSWRKLNLTGSTSPDFIIIGWGSVKGVALEALEKIEARTGFKGTYANLRMLWPFPRKELKEITSKLAPEKIIVAEHSYGANIASLMAMDIKVDEVASIVKYTGRPMMLKEFVEALELILSGKTSRVVLKDGA</sequence>
<reference evidence="7" key="1">
    <citation type="journal article" date="2020" name="mSystems">
        <title>Genome- and Community-Level Interaction Insights into Carbon Utilization and Element Cycling Functions of Hydrothermarchaeota in Hydrothermal Sediment.</title>
        <authorList>
            <person name="Zhou Z."/>
            <person name="Liu Y."/>
            <person name="Xu W."/>
            <person name="Pan J."/>
            <person name="Luo Z.H."/>
            <person name="Li M."/>
        </authorList>
    </citation>
    <scope>NUCLEOTIDE SEQUENCE [LARGE SCALE GENOMIC DNA]</scope>
    <source>
        <strain evidence="7">SpSt-1259</strain>
    </source>
</reference>
<evidence type="ECO:0000256" key="1">
    <source>
        <dbReference type="ARBA" id="ARBA00011631"/>
    </source>
</evidence>